<organism evidence="3 4">
    <name type="scientific">Caryophanon latum</name>
    <dbReference type="NCBI Taxonomy" id="33977"/>
    <lineage>
        <taxon>Bacteria</taxon>
        <taxon>Bacillati</taxon>
        <taxon>Bacillota</taxon>
        <taxon>Bacilli</taxon>
        <taxon>Bacillales</taxon>
        <taxon>Caryophanaceae</taxon>
        <taxon>Caryophanon</taxon>
    </lineage>
</organism>
<keyword evidence="1" id="KW-1133">Transmembrane helix</keyword>
<evidence type="ECO:0000313" key="4">
    <source>
        <dbReference type="Proteomes" id="UP000093482"/>
    </source>
</evidence>
<gene>
    <name evidence="3" type="ORF">A6K76_12930</name>
</gene>
<dbReference type="SMART" id="SM00267">
    <property type="entry name" value="GGDEF"/>
    <property type="match status" value="1"/>
</dbReference>
<dbReference type="PROSITE" id="PS51257">
    <property type="entry name" value="PROKAR_LIPOPROTEIN"/>
    <property type="match status" value="1"/>
</dbReference>
<dbReference type="CDD" id="cd01949">
    <property type="entry name" value="GGDEF"/>
    <property type="match status" value="1"/>
</dbReference>
<keyword evidence="1" id="KW-0812">Transmembrane</keyword>
<dbReference type="PANTHER" id="PTHR45138:SF9">
    <property type="entry name" value="DIGUANYLATE CYCLASE DGCM-RELATED"/>
    <property type="match status" value="1"/>
</dbReference>
<dbReference type="Gene3D" id="3.30.450.20">
    <property type="entry name" value="PAS domain"/>
    <property type="match status" value="1"/>
</dbReference>
<evidence type="ECO:0000256" key="1">
    <source>
        <dbReference type="SAM" id="Phobius"/>
    </source>
</evidence>
<dbReference type="Gene3D" id="3.30.70.270">
    <property type="match status" value="1"/>
</dbReference>
<sequence length="707" mass="81071">MKHMNQWNRSSITFKFTSLVVLLIIIQSCLVIGTMIVAGVLSETEKNALESFEESVNMQKEYLFKEMRHRWTNIDPYIAEISRSLPANSEPASLNAFFQQATPTLISMLRTTMTNGVFIILEDEPLQRNEHSALYYRDYETLLNDESNTDITCIAGAADICQQQRLPLNEHWSQYLQLTPSNEAFYEQPASVANLTTNAALLGYWSKPFQLHEHDVHVMTYSMPIYDTQGTFRGVVGVEMFVDNVVQYLPGKDLLGRDDISFLLGYEDETTDGIMPLVLNGAVQKSILPSDEPLSFERIDDERDIYVVDNQTSATTVYSSIQPIEFYMTNTPFEREKWYLIGLKSENKLFGLIQRIENILLLSLASALLIGVLGSYFIARLFTRPIVHLAHEVATSDIHKATKLRRTGVSEIDHLSSAIEHANKHLLDSTMKLSQIIKLVDVPLAAFEYKHHEQTVFMTDQLGDVLQLKSEQVAAMRQNKQHFIAYLQSIQQHPEREEQDVYKLAPNYWVRIKLLEDENRTLGVVMNVTQETLDKIQIKLDRDHDTLTQIFNRGAYSRHVKQVLAEEDLRVSACVMFDLDFLKHVNDTFGHKWGDTYIAETARHLRQFSEDGNIVGRISGDEFSVFMYGYESKEALLNVIQRFYDELDAKPIVFPTEVRTIKISGGVYLLHDSPSTTFDDMIQKADSALYEAKRMKKGSWVLFNEMK</sequence>
<dbReference type="GO" id="GO:0043709">
    <property type="term" value="P:cell adhesion involved in single-species biofilm formation"/>
    <property type="evidence" value="ECO:0007669"/>
    <property type="project" value="TreeGrafter"/>
</dbReference>
<dbReference type="Proteomes" id="UP000093482">
    <property type="component" value="Unassembled WGS sequence"/>
</dbReference>
<dbReference type="AlphaFoldDB" id="A0A1C0YQ98"/>
<dbReference type="InterPro" id="IPR000160">
    <property type="entry name" value="GGDEF_dom"/>
</dbReference>
<dbReference type="RefSeq" id="WP_066465297.1">
    <property type="nucleotide sequence ID" value="NZ_MATO01000044.1"/>
</dbReference>
<accession>A0A1C0YQ98</accession>
<evidence type="ECO:0000259" key="2">
    <source>
        <dbReference type="PROSITE" id="PS50887"/>
    </source>
</evidence>
<dbReference type="EMBL" id="MATO01000044">
    <property type="protein sequence ID" value="OCS89249.1"/>
    <property type="molecule type" value="Genomic_DNA"/>
</dbReference>
<keyword evidence="1" id="KW-0472">Membrane</keyword>
<dbReference type="PANTHER" id="PTHR45138">
    <property type="entry name" value="REGULATORY COMPONENTS OF SENSORY TRANSDUCTION SYSTEM"/>
    <property type="match status" value="1"/>
</dbReference>
<dbReference type="InterPro" id="IPR050469">
    <property type="entry name" value="Diguanylate_Cyclase"/>
</dbReference>
<name>A0A1C0YQ98_9BACL</name>
<dbReference type="CDD" id="cd18773">
    <property type="entry name" value="PDC1_HK_sensor"/>
    <property type="match status" value="1"/>
</dbReference>
<reference evidence="3 4" key="1">
    <citation type="submission" date="2016-07" db="EMBL/GenBank/DDBJ databases">
        <title>Caryophanon latum genome sequencing.</title>
        <authorList>
            <person name="Verma A."/>
            <person name="Pal Y."/>
            <person name="Krishnamurthi S."/>
        </authorList>
    </citation>
    <scope>NUCLEOTIDE SEQUENCE [LARGE SCALE GENOMIC DNA]</scope>
    <source>
        <strain evidence="3 4">DSM 14151</strain>
    </source>
</reference>
<dbReference type="Pfam" id="PF00990">
    <property type="entry name" value="GGDEF"/>
    <property type="match status" value="1"/>
</dbReference>
<dbReference type="Gene3D" id="6.10.340.10">
    <property type="match status" value="1"/>
</dbReference>
<dbReference type="PROSITE" id="PS50887">
    <property type="entry name" value="GGDEF"/>
    <property type="match status" value="1"/>
</dbReference>
<dbReference type="OrthoDB" id="9813903at2"/>
<dbReference type="GO" id="GO:0005886">
    <property type="term" value="C:plasma membrane"/>
    <property type="evidence" value="ECO:0007669"/>
    <property type="project" value="TreeGrafter"/>
</dbReference>
<feature type="domain" description="GGDEF" evidence="2">
    <location>
        <begin position="570"/>
        <end position="705"/>
    </location>
</feature>
<evidence type="ECO:0000313" key="3">
    <source>
        <dbReference type="EMBL" id="OCS89249.1"/>
    </source>
</evidence>
<dbReference type="InterPro" id="IPR029787">
    <property type="entry name" value="Nucleotide_cyclase"/>
</dbReference>
<comment type="caution">
    <text evidence="3">The sequence shown here is derived from an EMBL/GenBank/DDBJ whole genome shotgun (WGS) entry which is preliminary data.</text>
</comment>
<dbReference type="NCBIfam" id="TIGR00254">
    <property type="entry name" value="GGDEF"/>
    <property type="match status" value="1"/>
</dbReference>
<dbReference type="InterPro" id="IPR043128">
    <property type="entry name" value="Rev_trsase/Diguanyl_cyclase"/>
</dbReference>
<feature type="transmembrane region" description="Helical" evidence="1">
    <location>
        <begin position="12"/>
        <end position="41"/>
    </location>
</feature>
<keyword evidence="4" id="KW-1185">Reference proteome</keyword>
<dbReference type="GO" id="GO:0052621">
    <property type="term" value="F:diguanylate cyclase activity"/>
    <property type="evidence" value="ECO:0007669"/>
    <property type="project" value="TreeGrafter"/>
</dbReference>
<dbReference type="SUPFAM" id="SSF55073">
    <property type="entry name" value="Nucleotide cyclase"/>
    <property type="match status" value="1"/>
</dbReference>
<proteinExistence type="predicted"/>
<protein>
    <recommendedName>
        <fullName evidence="2">GGDEF domain-containing protein</fullName>
    </recommendedName>
</protein>
<dbReference type="GO" id="GO:1902201">
    <property type="term" value="P:negative regulation of bacterial-type flagellum-dependent cell motility"/>
    <property type="evidence" value="ECO:0007669"/>
    <property type="project" value="TreeGrafter"/>
</dbReference>